<keyword evidence="4" id="KW-1185">Reference proteome</keyword>
<name>A0A9X2J5E7_9GAMM</name>
<dbReference type="RefSeq" id="WP_252464861.1">
    <property type="nucleotide sequence ID" value="NZ_JALBWM010000010.1"/>
</dbReference>
<feature type="region of interest" description="Disordered" evidence="1">
    <location>
        <begin position="306"/>
        <end position="326"/>
    </location>
</feature>
<feature type="compositionally biased region" description="Basic and acidic residues" evidence="1">
    <location>
        <begin position="306"/>
        <end position="315"/>
    </location>
</feature>
<dbReference type="EMBL" id="JALBWM010000010">
    <property type="protein sequence ID" value="MCO1333510.1"/>
    <property type="molecule type" value="Genomic_DNA"/>
</dbReference>
<evidence type="ECO:0000256" key="2">
    <source>
        <dbReference type="SAM" id="SignalP"/>
    </source>
</evidence>
<evidence type="ECO:0000256" key="1">
    <source>
        <dbReference type="SAM" id="MobiDB-lite"/>
    </source>
</evidence>
<proteinExistence type="predicted"/>
<feature type="signal peptide" evidence="2">
    <location>
        <begin position="1"/>
        <end position="22"/>
    </location>
</feature>
<gene>
    <name evidence="3" type="ORF">MO867_04065</name>
</gene>
<organism evidence="3 4">
    <name type="scientific">Microbulbifer okhotskensis</name>
    <dbReference type="NCBI Taxonomy" id="2926617"/>
    <lineage>
        <taxon>Bacteria</taxon>
        <taxon>Pseudomonadati</taxon>
        <taxon>Pseudomonadota</taxon>
        <taxon>Gammaproteobacteria</taxon>
        <taxon>Cellvibrionales</taxon>
        <taxon>Microbulbiferaceae</taxon>
        <taxon>Microbulbifer</taxon>
    </lineage>
</organism>
<reference evidence="3" key="1">
    <citation type="journal article" date="2022" name="Arch. Microbiol.">
        <title>Microbulbifer okhotskensis sp. nov., isolated from a deep bottom sediment of the Okhotsk Sea.</title>
        <authorList>
            <person name="Romanenko L."/>
            <person name="Kurilenko V."/>
            <person name="Otstavnykh N."/>
            <person name="Velansky P."/>
            <person name="Isaeva M."/>
            <person name="Mikhailov V."/>
        </authorList>
    </citation>
    <scope>NUCLEOTIDE SEQUENCE</scope>
    <source>
        <strain evidence="3">OS29</strain>
    </source>
</reference>
<protein>
    <submittedName>
        <fullName evidence="3">Peptidoglycan binding protein CsiV</fullName>
    </submittedName>
</protein>
<feature type="chain" id="PRO_5040949216" evidence="2">
    <location>
        <begin position="23"/>
        <end position="326"/>
    </location>
</feature>
<feature type="compositionally biased region" description="Polar residues" evidence="1">
    <location>
        <begin position="316"/>
        <end position="326"/>
    </location>
</feature>
<keyword evidence="2" id="KW-0732">Signal</keyword>
<evidence type="ECO:0000313" key="3">
    <source>
        <dbReference type="EMBL" id="MCO1333510.1"/>
    </source>
</evidence>
<dbReference type="Pfam" id="PF10972">
    <property type="entry name" value="CsiV"/>
    <property type="match status" value="1"/>
</dbReference>
<dbReference type="InterPro" id="IPR021241">
    <property type="entry name" value="CsiV"/>
</dbReference>
<accession>A0A9X2J5E7</accession>
<dbReference type="Proteomes" id="UP001139028">
    <property type="component" value="Unassembled WGS sequence"/>
</dbReference>
<evidence type="ECO:0000313" key="4">
    <source>
        <dbReference type="Proteomes" id="UP001139028"/>
    </source>
</evidence>
<sequence length="326" mass="35877">MKRIISLCSTLALTLAASSAQAVNYAGNTFEIEMIVFERPQGMERTAETWPAAPRLQYPSKWVDFATLQASPPPPSTEEALSLVELTSTSEPTESLQEAQNGFELAVEATPTAPKLLLSPTASILGNKAAAISRAGDRVLFHKAWRQVLKSKKNSPAILINGGSQLSGHSQLEGYITLSVSRYLHISTNLWLSDFNTPTGEQGILLPQRPHNKTEKHLQVSTNSKSAIDTTHTQNAGFELGDQQNGMGTYEPFTLSEPSLVKEEPLYVARVSRLQHDRRLRSGQLHYIDHPEFGILIEIRTVAKPKKENKLKIDTPESNTEASSSH</sequence>
<comment type="caution">
    <text evidence="3">The sequence shown here is derived from an EMBL/GenBank/DDBJ whole genome shotgun (WGS) entry which is preliminary data.</text>
</comment>
<dbReference type="AlphaFoldDB" id="A0A9X2J5E7"/>